<dbReference type="EMBL" id="MN033418">
    <property type="protein sequence ID" value="QDH87504.1"/>
    <property type="molecule type" value="Genomic_RNA"/>
</dbReference>
<protein>
    <submittedName>
        <fullName evidence="1">Uncharacterized protein</fullName>
    </submittedName>
</protein>
<evidence type="ECO:0000313" key="1">
    <source>
        <dbReference type="EMBL" id="QDH87504.1"/>
    </source>
</evidence>
<sequence length="120" mass="12740">MAFSDPQSITISGSTISLPRVSSGSGNSEYLSSDGLVKLSANNAYGRRTRRVLRLDHSKVTADPFIPAQNTKVSMSNYIVFDVPVAGYTNAEALAVYNGFKSLYTASTDAIIAKLLGGES</sequence>
<name>A0A514D1L1_9VIRU</name>
<organism evidence="1">
    <name type="scientific">Leviviridae sp</name>
    <dbReference type="NCBI Taxonomy" id="2027243"/>
    <lineage>
        <taxon>Viruses</taxon>
        <taxon>Riboviria</taxon>
        <taxon>Orthornavirae</taxon>
        <taxon>Lenarviricota</taxon>
        <taxon>Leviviricetes</taxon>
        <taxon>Norzivirales</taxon>
        <taxon>Fiersviridae</taxon>
    </lineage>
</organism>
<proteinExistence type="predicted"/>
<gene>
    <name evidence="1" type="ORF">H2Bulk35288_000002</name>
</gene>
<reference evidence="1" key="1">
    <citation type="submission" date="2019-05" db="EMBL/GenBank/DDBJ databases">
        <title>Metatranscriptomic reconstruction reveals RNA viruses with the potential to shape carbon cycling in soil.</title>
        <authorList>
            <person name="Starr E.P."/>
            <person name="Nuccio E."/>
            <person name="Pett-Ridge J."/>
            <person name="Banfield J.F."/>
            <person name="Firestone M.K."/>
        </authorList>
    </citation>
    <scope>NUCLEOTIDE SEQUENCE</scope>
    <source>
        <strain evidence="1">H2_Bulk_35_scaffold_288</strain>
    </source>
</reference>
<accession>A0A514D1L1</accession>